<gene>
    <name evidence="1" type="ordered locus">AMIS_19780</name>
</gene>
<sequence>MSDVFRVGIETDGGRVCTNYDDITAEQVTDLMRRYAERDGDGIHSVSGSGAAFWPWEQVHAIRVVRGHFTTEEYP</sequence>
<dbReference type="RefSeq" id="WP_014442093.1">
    <property type="nucleotide sequence ID" value="NC_017093.1"/>
</dbReference>
<dbReference type="HOGENOM" id="CLU_2679388_0_0_11"/>
<dbReference type="Proteomes" id="UP000007882">
    <property type="component" value="Chromosome"/>
</dbReference>
<proteinExistence type="predicted"/>
<dbReference type="EMBL" id="AP012319">
    <property type="protein sequence ID" value="BAL87198.1"/>
    <property type="molecule type" value="Genomic_DNA"/>
</dbReference>
<evidence type="ECO:0000313" key="2">
    <source>
        <dbReference type="Proteomes" id="UP000007882"/>
    </source>
</evidence>
<reference evidence="1 2" key="1">
    <citation type="submission" date="2012-02" db="EMBL/GenBank/DDBJ databases">
        <title>Complete genome sequence of Actinoplanes missouriensis 431 (= NBRC 102363).</title>
        <authorList>
            <person name="Ohnishi Y."/>
            <person name="Ishikawa J."/>
            <person name="Sekine M."/>
            <person name="Hosoyama A."/>
            <person name="Harada T."/>
            <person name="Narita H."/>
            <person name="Hata T."/>
            <person name="Konno Y."/>
            <person name="Tutikane K."/>
            <person name="Fujita N."/>
            <person name="Horinouchi S."/>
            <person name="Hayakawa M."/>
        </authorList>
    </citation>
    <scope>NUCLEOTIDE SEQUENCE [LARGE SCALE GENOMIC DNA]</scope>
    <source>
        <strain evidence="2">ATCC 14538 / DSM 43046 / CBS 188.64 / JCM 3121 / NBRC 102363 / NCIMB 12654 / NRRL B-3342 / UNCC 431</strain>
    </source>
</reference>
<accession>I0H2G1</accession>
<evidence type="ECO:0000313" key="1">
    <source>
        <dbReference type="EMBL" id="BAL87198.1"/>
    </source>
</evidence>
<dbReference type="KEGG" id="ams:AMIS_19780"/>
<dbReference type="PATRIC" id="fig|512565.3.peg.1985"/>
<name>I0H2G1_ACTM4</name>
<dbReference type="AlphaFoldDB" id="I0H2G1"/>
<keyword evidence="2" id="KW-1185">Reference proteome</keyword>
<protein>
    <submittedName>
        <fullName evidence="1">Uncharacterized protein</fullName>
    </submittedName>
</protein>
<dbReference type="STRING" id="512565.AMIS_19780"/>
<organism evidence="1 2">
    <name type="scientific">Actinoplanes missouriensis (strain ATCC 14538 / DSM 43046 / CBS 188.64 / JCM 3121 / NBRC 102363 / NCIMB 12654 / NRRL B-3342 / UNCC 431)</name>
    <dbReference type="NCBI Taxonomy" id="512565"/>
    <lineage>
        <taxon>Bacteria</taxon>
        <taxon>Bacillati</taxon>
        <taxon>Actinomycetota</taxon>
        <taxon>Actinomycetes</taxon>
        <taxon>Micromonosporales</taxon>
        <taxon>Micromonosporaceae</taxon>
        <taxon>Actinoplanes</taxon>
    </lineage>
</organism>